<keyword evidence="2" id="KW-1003">Cell membrane</keyword>
<evidence type="ECO:0000256" key="6">
    <source>
        <dbReference type="SAM" id="Phobius"/>
    </source>
</evidence>
<reference evidence="7 8" key="1">
    <citation type="submission" date="2018-05" db="EMBL/GenBank/DDBJ databases">
        <title>Genomic Encyclopedia of Type Strains, Phase IV (KMG-IV): sequencing the most valuable type-strain genomes for metagenomic binning, comparative biology and taxonomic classification.</title>
        <authorList>
            <person name="Goeker M."/>
        </authorList>
    </citation>
    <scope>NUCLEOTIDE SEQUENCE [LARGE SCALE GENOMIC DNA]</scope>
    <source>
        <strain evidence="7 8">DSM 28579</strain>
    </source>
</reference>
<feature type="transmembrane region" description="Helical" evidence="6">
    <location>
        <begin position="152"/>
        <end position="172"/>
    </location>
</feature>
<feature type="transmembrane region" description="Helical" evidence="6">
    <location>
        <begin position="184"/>
        <end position="205"/>
    </location>
</feature>
<gene>
    <name evidence="7" type="ORF">C7377_1551</name>
</gene>
<evidence type="ECO:0000256" key="2">
    <source>
        <dbReference type="ARBA" id="ARBA00022475"/>
    </source>
</evidence>
<comment type="caution">
    <text evidence="7">The sequence shown here is derived from an EMBL/GenBank/DDBJ whole genome shotgun (WGS) entry which is preliminary data.</text>
</comment>
<keyword evidence="5 6" id="KW-0472">Membrane</keyword>
<dbReference type="InterPro" id="IPR022791">
    <property type="entry name" value="L-PG_synthase/AglD"/>
</dbReference>
<dbReference type="PANTHER" id="PTHR40277:SF1">
    <property type="entry name" value="BLL5419 PROTEIN"/>
    <property type="match status" value="1"/>
</dbReference>
<comment type="subcellular location">
    <subcellularLocation>
        <location evidence="1">Cell membrane</location>
        <topology evidence="1">Multi-pass membrane protein</topology>
    </subcellularLocation>
</comment>
<feature type="transmembrane region" description="Helical" evidence="6">
    <location>
        <begin position="82"/>
        <end position="99"/>
    </location>
</feature>
<protein>
    <recommendedName>
        <fullName evidence="9">Lysylphosphatidylglycerol synthase-like protein</fullName>
    </recommendedName>
</protein>
<keyword evidence="3 6" id="KW-0812">Transmembrane</keyword>
<organism evidence="7 8">
    <name type="scientific">Balneicella halophila</name>
    <dbReference type="NCBI Taxonomy" id="1537566"/>
    <lineage>
        <taxon>Bacteria</taxon>
        <taxon>Pseudomonadati</taxon>
        <taxon>Bacteroidota</taxon>
        <taxon>Bacteroidia</taxon>
        <taxon>Bacteroidales</taxon>
        <taxon>Balneicellaceae</taxon>
        <taxon>Balneicella</taxon>
    </lineage>
</organism>
<name>A0A7L4UPC2_BALHA</name>
<keyword evidence="4 6" id="KW-1133">Transmembrane helix</keyword>
<feature type="transmembrane region" description="Helical" evidence="6">
    <location>
        <begin position="217"/>
        <end position="237"/>
    </location>
</feature>
<proteinExistence type="predicted"/>
<dbReference type="NCBIfam" id="TIGR00374">
    <property type="entry name" value="flippase-like domain"/>
    <property type="match status" value="1"/>
</dbReference>
<evidence type="ECO:0000313" key="7">
    <source>
        <dbReference type="EMBL" id="PVX49913.1"/>
    </source>
</evidence>
<feature type="transmembrane region" description="Helical" evidence="6">
    <location>
        <begin position="257"/>
        <end position="279"/>
    </location>
</feature>
<evidence type="ECO:0000256" key="1">
    <source>
        <dbReference type="ARBA" id="ARBA00004651"/>
    </source>
</evidence>
<evidence type="ECO:0000256" key="4">
    <source>
        <dbReference type="ARBA" id="ARBA00022989"/>
    </source>
</evidence>
<dbReference type="Proteomes" id="UP000251835">
    <property type="component" value="Unassembled WGS sequence"/>
</dbReference>
<feature type="transmembrane region" description="Helical" evidence="6">
    <location>
        <begin position="119"/>
        <end position="140"/>
    </location>
</feature>
<dbReference type="RefSeq" id="WP_165806876.1">
    <property type="nucleotide sequence ID" value="NZ_QENZ01000005.1"/>
</dbReference>
<evidence type="ECO:0000256" key="3">
    <source>
        <dbReference type="ARBA" id="ARBA00022692"/>
    </source>
</evidence>
<dbReference type="GO" id="GO:0005886">
    <property type="term" value="C:plasma membrane"/>
    <property type="evidence" value="ECO:0007669"/>
    <property type="project" value="UniProtKB-SubCell"/>
</dbReference>
<dbReference type="EMBL" id="QENZ01000005">
    <property type="protein sequence ID" value="PVX49913.1"/>
    <property type="molecule type" value="Genomic_DNA"/>
</dbReference>
<dbReference type="Pfam" id="PF03706">
    <property type="entry name" value="LPG_synthase_TM"/>
    <property type="match status" value="1"/>
</dbReference>
<keyword evidence="8" id="KW-1185">Reference proteome</keyword>
<evidence type="ECO:0000256" key="5">
    <source>
        <dbReference type="ARBA" id="ARBA00023136"/>
    </source>
</evidence>
<accession>A0A7L4UPC2</accession>
<feature type="transmembrane region" description="Helical" evidence="6">
    <location>
        <begin position="43"/>
        <end position="61"/>
    </location>
</feature>
<dbReference type="PANTHER" id="PTHR40277">
    <property type="entry name" value="BLL5419 PROTEIN"/>
    <property type="match status" value="1"/>
</dbReference>
<evidence type="ECO:0008006" key="9">
    <source>
        <dbReference type="Google" id="ProtNLM"/>
    </source>
</evidence>
<dbReference type="AlphaFoldDB" id="A0A7L4UPC2"/>
<evidence type="ECO:0000313" key="8">
    <source>
        <dbReference type="Proteomes" id="UP000251835"/>
    </source>
</evidence>
<sequence>MNKILKKTFSTSLKISISLVLLWLVYSKISFVLVLETIKETKAIFFIIALVFYALSQLLSAKRLLLCFYQMDFYISPKSNRLLYLVGMFYNFFVPGGIGGDAYKVYLLNKQFRWSIKKLSAVVLADRASGLIAICCWIVLLSMSIKELHTVYSLLWLPLLLIIGVIIGKVLFSKIFPSFTPKYTYLLLYSFIIQGLQLGAVYFILLSLHQHEQFMAYFILFFVSSLLSIFSFSGIGIREFIFLKFSPFFNFEPQISVSVGVIFTIVSLIVSLPGIYPILFTKKKMYLNSNVIV</sequence>